<evidence type="ECO:0000313" key="2">
    <source>
        <dbReference type="Proteomes" id="UP000038009"/>
    </source>
</evidence>
<accession>A0A0N1I1Y8</accession>
<dbReference type="EMBL" id="LJSK01000196">
    <property type="protein sequence ID" value="KPI85305.1"/>
    <property type="molecule type" value="Genomic_DNA"/>
</dbReference>
<proteinExistence type="predicted"/>
<gene>
    <name evidence="1" type="ORF">ABL78_5645</name>
</gene>
<dbReference type="OMA" id="QCEKRLF"/>
<sequence length="352" mass="38380">MSNFTTSVIAQSANNAECEIASCATHITLSYELDNTMRTAPPSELDDQLSLDPSLDSSCSTAAPDARSTQCSTPVNTVEKNTAASTLPSLRRVTSADGCSARMPDIYKRAAENEEVRVAIAANAKLVFHTLTSFDVDEIFALLFVKEMWFSAEVIIHALCLVNRISFCFPSWYEHAIETDTNTSSYADSPIGDSSVVTTRAELPHVCSSTSSDFSHHDNTDAFSERSLDVVSRSPVRSSSDSTSSLGDVFTRSNSPRCMMALLLLSSKFHGDVVYNTASLSNAVNKFRDEQAKMLADAPLSLSSGPRRKPLLRVLPATLGQCEKRLFHELGCSVFVHKEEYLHCANLVLKGL</sequence>
<keyword evidence="2" id="KW-1185">Reference proteome</keyword>
<reference evidence="1 2" key="1">
    <citation type="journal article" date="2015" name="PLoS Pathog.">
        <title>Leptomonas seymouri: Adaptations to the Dixenous Life Cycle Analyzed by Genome Sequencing, Transcriptome Profiling and Co-infection with Leishmania donovani.</title>
        <authorList>
            <person name="Kraeva N."/>
            <person name="Butenko A."/>
            <person name="Hlavacova J."/>
            <person name="Kostygov A."/>
            <person name="Myskova J."/>
            <person name="Grybchuk D."/>
            <person name="Lestinova T."/>
            <person name="Votypka J."/>
            <person name="Volf P."/>
            <person name="Opperdoes F."/>
            <person name="Flegontov P."/>
            <person name="Lukes J."/>
            <person name="Yurchenko V."/>
        </authorList>
    </citation>
    <scope>NUCLEOTIDE SEQUENCE [LARGE SCALE GENOMIC DNA]</scope>
    <source>
        <strain evidence="1 2">ATCC 30220</strain>
    </source>
</reference>
<dbReference type="OrthoDB" id="261029at2759"/>
<organism evidence="1 2">
    <name type="scientific">Leptomonas seymouri</name>
    <dbReference type="NCBI Taxonomy" id="5684"/>
    <lineage>
        <taxon>Eukaryota</taxon>
        <taxon>Discoba</taxon>
        <taxon>Euglenozoa</taxon>
        <taxon>Kinetoplastea</taxon>
        <taxon>Metakinetoplastina</taxon>
        <taxon>Trypanosomatida</taxon>
        <taxon>Trypanosomatidae</taxon>
        <taxon>Leishmaniinae</taxon>
        <taxon>Leptomonas</taxon>
    </lineage>
</organism>
<name>A0A0N1I1Y8_LEPSE</name>
<evidence type="ECO:0000313" key="1">
    <source>
        <dbReference type="EMBL" id="KPI85305.1"/>
    </source>
</evidence>
<dbReference type="Proteomes" id="UP000038009">
    <property type="component" value="Unassembled WGS sequence"/>
</dbReference>
<dbReference type="VEuPathDB" id="TriTrypDB:Lsey_0196_0110"/>
<comment type="caution">
    <text evidence="1">The sequence shown here is derived from an EMBL/GenBank/DDBJ whole genome shotgun (WGS) entry which is preliminary data.</text>
</comment>
<protein>
    <submittedName>
        <fullName evidence="1">Uncharacterized protein</fullName>
    </submittedName>
</protein>
<dbReference type="AlphaFoldDB" id="A0A0N1I1Y8"/>